<evidence type="ECO:0000256" key="5">
    <source>
        <dbReference type="ARBA" id="ARBA00022989"/>
    </source>
</evidence>
<dbReference type="GO" id="GO:0009246">
    <property type="term" value="P:enterobacterial common antigen biosynthetic process"/>
    <property type="evidence" value="ECO:0007669"/>
    <property type="project" value="TreeGrafter"/>
</dbReference>
<evidence type="ECO:0000256" key="4">
    <source>
        <dbReference type="ARBA" id="ARBA00022692"/>
    </source>
</evidence>
<dbReference type="PANTHER" id="PTHR40074">
    <property type="entry name" value="O-ACETYLTRANSFERASE WECH"/>
    <property type="match status" value="1"/>
</dbReference>
<dbReference type="PANTHER" id="PTHR40074:SF2">
    <property type="entry name" value="O-ACETYLTRANSFERASE WECH"/>
    <property type="match status" value="1"/>
</dbReference>
<feature type="transmembrane region" description="Helical" evidence="7">
    <location>
        <begin position="7"/>
        <end position="25"/>
    </location>
</feature>
<dbReference type="InterPro" id="IPR002656">
    <property type="entry name" value="Acyl_transf_3_dom"/>
</dbReference>
<protein>
    <submittedName>
        <fullName evidence="9">Putative acetyltransferase</fullName>
    </submittedName>
</protein>
<feature type="domain" description="Acyltransferase 3" evidence="8">
    <location>
        <begin position="6"/>
        <end position="313"/>
    </location>
</feature>
<keyword evidence="6 7" id="KW-0472">Membrane</keyword>
<sequence>MMMRQLWVDYAKGFGIILVVFGHVNRGLFNAGVSINTELYHSLDNIIYSFHMPLFFFLSGLFFIESISGKSKKKFISGKFKSIFYPYAVWSILQGCIEVILSNYTNSKTTLLSVLSFPFHPRAQFWFLYALLLIFILSCIIYNKYFTKHIPFILVLSFLAYIYGEKIISVYYINYIFDNSVFFFLGCLVYKYTNLLKSLLNLNSFFILTCVFILVEYLYFIRLGNNYFALNLYTAAIAIVGIFWISNLSIVLSRYDISWLSLLGRQSIIIFLVHILASSGVRIVLTKFLHIDNWYFNISVGTIAGIILPLVFYHLAMRLKMQFLFVYPSSKTSNSLK</sequence>
<dbReference type="EMBL" id="AB819893">
    <property type="protein sequence ID" value="BAO27511.1"/>
    <property type="molecule type" value="Genomic_DNA"/>
</dbReference>
<organism evidence="9">
    <name type="scientific">Klebsiella sp. 1996/49</name>
    <dbReference type="NCBI Taxonomy" id="1339197"/>
    <lineage>
        <taxon>Bacteria</taxon>
        <taxon>Pseudomonadati</taxon>
        <taxon>Pseudomonadota</taxon>
        <taxon>Gammaproteobacteria</taxon>
        <taxon>Enterobacterales</taxon>
        <taxon>Enterobacteriaceae</taxon>
        <taxon>Klebsiella/Raoultella group</taxon>
        <taxon>Klebsiella</taxon>
    </lineage>
</organism>
<evidence type="ECO:0000256" key="3">
    <source>
        <dbReference type="ARBA" id="ARBA00022475"/>
    </source>
</evidence>
<feature type="transmembrane region" description="Helical" evidence="7">
    <location>
        <begin position="84"/>
        <end position="104"/>
    </location>
</feature>
<evidence type="ECO:0000256" key="7">
    <source>
        <dbReference type="SAM" id="Phobius"/>
    </source>
</evidence>
<name>W0S948_9ENTR</name>
<evidence type="ECO:0000256" key="2">
    <source>
        <dbReference type="ARBA" id="ARBA00007400"/>
    </source>
</evidence>
<feature type="transmembrane region" description="Helical" evidence="7">
    <location>
        <begin position="232"/>
        <end position="255"/>
    </location>
</feature>
<feature type="transmembrane region" description="Helical" evidence="7">
    <location>
        <begin position="202"/>
        <end position="220"/>
    </location>
</feature>
<comment type="similarity">
    <text evidence="2">Belongs to the acyltransferase 3 family.</text>
</comment>
<evidence type="ECO:0000256" key="6">
    <source>
        <dbReference type="ARBA" id="ARBA00023136"/>
    </source>
</evidence>
<reference evidence="9" key="2">
    <citation type="submission" date="2013-05" db="EMBL/GenBank/DDBJ databases">
        <authorList>
            <person name="Yi-Jiun P."/>
        </authorList>
    </citation>
    <scope>NUCLEOTIDE SEQUENCE</scope>
    <source>
        <strain evidence="9">1996/49</strain>
    </source>
</reference>
<evidence type="ECO:0000313" key="9">
    <source>
        <dbReference type="EMBL" id="BAO27511.1"/>
    </source>
</evidence>
<keyword evidence="3" id="KW-1003">Cell membrane</keyword>
<dbReference type="AlphaFoldDB" id="W0S948"/>
<keyword evidence="5 7" id="KW-1133">Transmembrane helix</keyword>
<feature type="transmembrane region" description="Helical" evidence="7">
    <location>
        <begin position="45"/>
        <end position="64"/>
    </location>
</feature>
<feature type="transmembrane region" description="Helical" evidence="7">
    <location>
        <begin position="294"/>
        <end position="315"/>
    </location>
</feature>
<accession>W0S948</accession>
<dbReference type="GO" id="GO:0005886">
    <property type="term" value="C:plasma membrane"/>
    <property type="evidence" value="ECO:0007669"/>
    <property type="project" value="UniProtKB-SubCell"/>
</dbReference>
<evidence type="ECO:0000259" key="8">
    <source>
        <dbReference type="Pfam" id="PF01757"/>
    </source>
</evidence>
<proteinExistence type="inferred from homology"/>
<feature type="transmembrane region" description="Helical" evidence="7">
    <location>
        <begin position="149"/>
        <end position="164"/>
    </location>
</feature>
<keyword evidence="9" id="KW-0808">Transferase</keyword>
<feature type="transmembrane region" description="Helical" evidence="7">
    <location>
        <begin position="124"/>
        <end position="142"/>
    </location>
</feature>
<comment type="subcellular location">
    <subcellularLocation>
        <location evidence="1">Cell membrane</location>
        <topology evidence="1">Multi-pass membrane protein</topology>
    </subcellularLocation>
</comment>
<dbReference type="GO" id="GO:0016413">
    <property type="term" value="F:O-acetyltransferase activity"/>
    <property type="evidence" value="ECO:0007669"/>
    <property type="project" value="TreeGrafter"/>
</dbReference>
<feature type="transmembrane region" description="Helical" evidence="7">
    <location>
        <begin position="267"/>
        <end position="288"/>
    </location>
</feature>
<dbReference type="Pfam" id="PF01757">
    <property type="entry name" value="Acyl_transf_3"/>
    <property type="match status" value="1"/>
</dbReference>
<evidence type="ECO:0000256" key="1">
    <source>
        <dbReference type="ARBA" id="ARBA00004651"/>
    </source>
</evidence>
<keyword evidence="4 7" id="KW-0812">Transmembrane</keyword>
<reference evidence="9" key="1">
    <citation type="journal article" date="2013" name="PLoS ONE">
        <title>Capsular Types of Klebsiella pneumoniae Revisited by wzc Sequencing.</title>
        <authorList>
            <person name="Pan Y.J."/>
            <person name="Lin T.L."/>
            <person name="Chen Y.H."/>
            <person name="Hsu C.R."/>
            <person name="Hsieh P.F."/>
            <person name="Wu M.C."/>
            <person name="Wang J.T."/>
        </authorList>
    </citation>
    <scope>NUCLEOTIDE SEQUENCE</scope>
    <source>
        <strain evidence="9">1996/49</strain>
    </source>
</reference>